<sequence>MSAPAWLDTLPADHGHLYLHADIAEAVRAHPRRWRLVGEYDTREGARDVAARIRRGGTRAWRHRPDGQYHARFHTTDAGEHVVYVRWTPTPKTAGAPR</sequence>
<name>A0ABY5D5T9_9ACTN</name>
<accession>A0ABY5D5T9</accession>
<keyword evidence="2" id="KW-1185">Reference proteome</keyword>
<reference evidence="1" key="1">
    <citation type="submission" date="2022-06" db="EMBL/GenBank/DDBJ databases">
        <authorList>
            <person name="Ping M."/>
        </authorList>
    </citation>
    <scope>NUCLEOTIDE SEQUENCE</scope>
    <source>
        <strain evidence="1">JCM11759T</strain>
    </source>
</reference>
<protein>
    <submittedName>
        <fullName evidence="1">Uncharacterized protein</fullName>
    </submittedName>
</protein>
<gene>
    <name evidence="1" type="ORF">NE857_31445</name>
</gene>
<evidence type="ECO:0000313" key="1">
    <source>
        <dbReference type="EMBL" id="USY19694.1"/>
    </source>
</evidence>
<evidence type="ECO:0000313" key="2">
    <source>
        <dbReference type="Proteomes" id="UP001055940"/>
    </source>
</evidence>
<dbReference type="RefSeq" id="WP_254418886.1">
    <property type="nucleotide sequence ID" value="NZ_CP099837.1"/>
</dbReference>
<dbReference type="EMBL" id="CP099837">
    <property type="protein sequence ID" value="USY19694.1"/>
    <property type="molecule type" value="Genomic_DNA"/>
</dbReference>
<proteinExistence type="predicted"/>
<organism evidence="1 2">
    <name type="scientific">Nocardiopsis exhalans</name>
    <dbReference type="NCBI Taxonomy" id="163604"/>
    <lineage>
        <taxon>Bacteria</taxon>
        <taxon>Bacillati</taxon>
        <taxon>Actinomycetota</taxon>
        <taxon>Actinomycetes</taxon>
        <taxon>Streptosporangiales</taxon>
        <taxon>Nocardiopsidaceae</taxon>
        <taxon>Nocardiopsis</taxon>
    </lineage>
</organism>
<dbReference type="Proteomes" id="UP001055940">
    <property type="component" value="Chromosome"/>
</dbReference>